<dbReference type="RefSeq" id="YP_010051594.1">
    <property type="nucleotide sequence ID" value="NC_054444.1"/>
</dbReference>
<gene>
    <name evidence="1" type="primary">54</name>
    <name evidence="1" type="ORF">PBI_ANTSIRABE_54</name>
</gene>
<dbReference type="GeneID" id="63926084"/>
<dbReference type="EMBL" id="MN234183">
    <property type="protein sequence ID" value="QFG10008.1"/>
    <property type="molecule type" value="Genomic_DNA"/>
</dbReference>
<dbReference type="Proteomes" id="UP000326949">
    <property type="component" value="Segment"/>
</dbReference>
<keyword evidence="2" id="KW-1185">Reference proteome</keyword>
<name>A0A5J6THX6_9CAUD</name>
<reference evidence="1 2" key="1">
    <citation type="submission" date="2019-07" db="EMBL/GenBank/DDBJ databases">
        <authorList>
            <person name="Divens A.M."/>
            <person name="Garlena R.A."/>
            <person name="Russell D.A."/>
            <person name="Pope W.H."/>
            <person name="Jacobs-Sera D."/>
            <person name="Hatfull G.F."/>
        </authorList>
    </citation>
    <scope>NUCLEOTIDE SEQUENCE [LARGE SCALE GENOMIC DNA]</scope>
</reference>
<evidence type="ECO:0000313" key="1">
    <source>
        <dbReference type="EMBL" id="QFG10008.1"/>
    </source>
</evidence>
<organism evidence="1 2">
    <name type="scientific">Mycobacterium phage Antsirabe</name>
    <dbReference type="NCBI Taxonomy" id="2575610"/>
    <lineage>
        <taxon>Viruses</taxon>
        <taxon>Duplodnaviria</taxon>
        <taxon>Heunggongvirae</taxon>
        <taxon>Uroviricota</taxon>
        <taxon>Caudoviricetes</taxon>
        <taxon>Gclasvirinae</taxon>
        <taxon>Antsirabevirus</taxon>
        <taxon>Antsirabevirus antsirabe</taxon>
    </lineage>
</organism>
<accession>A0A5J6THX6</accession>
<sequence length="191" mass="21201">MAAVRLPGQPWRVTCDLCEWTRLELDGALDVDQLGEQIRAAGWIMPVYGGTFERSCYNRMRLLTGQPPLPEPDPVADLLATVTKVRNTLFHALGIEPDRAPAIAGRLPAGWRAECDDCPGVIEPDYGARVFPGTEHPDTDPGRWAAERWAIDHRTANPGHNPTVLHFQRMTLDVVDMRPDLLRTLFGGTPT</sequence>
<evidence type="ECO:0000313" key="2">
    <source>
        <dbReference type="Proteomes" id="UP000326949"/>
    </source>
</evidence>
<proteinExistence type="predicted"/>
<protein>
    <submittedName>
        <fullName evidence="1">Uncharacterized protein</fullName>
    </submittedName>
</protein>
<dbReference type="KEGG" id="vg:63926084"/>